<reference evidence="2 3" key="1">
    <citation type="submission" date="2023-12" db="EMBL/GenBank/DDBJ databases">
        <authorList>
            <person name="Wang F."/>
            <person name="Yu X."/>
            <person name="Gao C."/>
        </authorList>
    </citation>
    <scope>NUCLEOTIDE SEQUENCE [LARGE SCALE GENOMIC DNA]</scope>
</reference>
<name>A0ABZ1A001_9CAUD</name>
<evidence type="ECO:0000256" key="1">
    <source>
        <dbReference type="SAM" id="MobiDB-lite"/>
    </source>
</evidence>
<dbReference type="Pfam" id="PF04404">
    <property type="entry name" value="ERF"/>
    <property type="match status" value="1"/>
</dbReference>
<feature type="region of interest" description="Disordered" evidence="1">
    <location>
        <begin position="252"/>
        <end position="303"/>
    </location>
</feature>
<feature type="compositionally biased region" description="Low complexity" evidence="1">
    <location>
        <begin position="1"/>
        <end position="20"/>
    </location>
</feature>
<dbReference type="Proteomes" id="UP001325719">
    <property type="component" value="Segment"/>
</dbReference>
<dbReference type="EMBL" id="OR941552">
    <property type="protein sequence ID" value="WQY99842.1"/>
    <property type="molecule type" value="Genomic_DNA"/>
</dbReference>
<proteinExistence type="predicted"/>
<evidence type="ECO:0000313" key="2">
    <source>
        <dbReference type="EMBL" id="WQY99842.1"/>
    </source>
</evidence>
<sequence>MTAPKTASKATAKPAAKTAPEPTPEEVTEAAPEIEEHENFATALAAFQRNLPSVRKGNTAKVNSDKGSYSYDYADLTDVSEIVLPALAAVGLAWHTGLDTDDNGNVVVTWELIHGASGTGRQGRLPAGRAGANWQSLGSAITYARRYALTAATGVAPGGDDDDAQAHVTAGSAPAQQERPAASRQAPVQAPAERLPAGLYDLAGLTNVEAVRETFRKARAAGHLALLVGVPDAQGAVSEVAFGQYLTDLGTSLAPAPGEEPADDNPDASADDAEARAIAAHEADMDAASHLAEDAATSNEAGA</sequence>
<protein>
    <submittedName>
        <fullName evidence="2">ERF superfamily protein</fullName>
    </submittedName>
</protein>
<evidence type="ECO:0000313" key="3">
    <source>
        <dbReference type="Proteomes" id="UP001325719"/>
    </source>
</evidence>
<feature type="region of interest" description="Disordered" evidence="1">
    <location>
        <begin position="1"/>
        <end position="35"/>
    </location>
</feature>
<feature type="compositionally biased region" description="Basic and acidic residues" evidence="1">
    <location>
        <begin position="273"/>
        <end position="284"/>
    </location>
</feature>
<feature type="compositionally biased region" description="Acidic residues" evidence="1">
    <location>
        <begin position="23"/>
        <end position="35"/>
    </location>
</feature>
<feature type="compositionally biased region" description="Acidic residues" evidence="1">
    <location>
        <begin position="260"/>
        <end position="272"/>
    </location>
</feature>
<dbReference type="InterPro" id="IPR007499">
    <property type="entry name" value="ERF_bacteria_virus"/>
</dbReference>
<organism evidence="2 3">
    <name type="scientific">Microbacterium phage MO526</name>
    <dbReference type="NCBI Taxonomy" id="3108092"/>
    <lineage>
        <taxon>Viruses</taxon>
        <taxon>Duplodnaviria</taxon>
        <taxon>Heunggongvirae</taxon>
        <taxon>Uroviricota</taxon>
        <taxon>Caudoviricetes</taxon>
        <taxon>Kutznervirinae</taxon>
        <taxon>Kozievirus</taxon>
        <taxon>Kozievirus MO526</taxon>
    </lineage>
</organism>
<keyword evidence="3" id="KW-1185">Reference proteome</keyword>
<feature type="region of interest" description="Disordered" evidence="1">
    <location>
        <begin position="158"/>
        <end position="190"/>
    </location>
</feature>
<accession>A0ABZ1A001</accession>